<dbReference type="InterPro" id="IPR010957">
    <property type="entry name" value="G/b/e-P-prot_chorismate_mutase"/>
</dbReference>
<dbReference type="EMBL" id="UINC01124725">
    <property type="protein sequence ID" value="SVD02073.1"/>
    <property type="molecule type" value="Genomic_DNA"/>
</dbReference>
<gene>
    <name evidence="2" type="ORF">METZ01_LOCUS354927</name>
</gene>
<proteinExistence type="predicted"/>
<feature type="domain" description="Chorismate mutase" evidence="1">
    <location>
        <begin position="1"/>
        <end position="72"/>
    </location>
</feature>
<dbReference type="AlphaFoldDB" id="A0A382RWQ2"/>
<dbReference type="GO" id="GO:0004106">
    <property type="term" value="F:chorismate mutase activity"/>
    <property type="evidence" value="ECO:0007669"/>
    <property type="project" value="InterPro"/>
</dbReference>
<dbReference type="GO" id="GO:0046417">
    <property type="term" value="P:chorismate metabolic process"/>
    <property type="evidence" value="ECO:0007669"/>
    <property type="project" value="InterPro"/>
</dbReference>
<dbReference type="InterPro" id="IPR036263">
    <property type="entry name" value="Chorismate_II_sf"/>
</dbReference>
<dbReference type="SMART" id="SM00830">
    <property type="entry name" value="CM_2"/>
    <property type="match status" value="1"/>
</dbReference>
<dbReference type="GO" id="GO:0009094">
    <property type="term" value="P:L-phenylalanine biosynthetic process"/>
    <property type="evidence" value="ECO:0007669"/>
    <property type="project" value="InterPro"/>
</dbReference>
<dbReference type="PROSITE" id="PS51168">
    <property type="entry name" value="CHORISMATE_MUT_2"/>
    <property type="match status" value="1"/>
</dbReference>
<dbReference type="Pfam" id="PF01817">
    <property type="entry name" value="CM_2"/>
    <property type="match status" value="1"/>
</dbReference>
<accession>A0A382RWQ2</accession>
<evidence type="ECO:0000259" key="1">
    <source>
        <dbReference type="PROSITE" id="PS51168"/>
    </source>
</evidence>
<reference evidence="2" key="1">
    <citation type="submission" date="2018-05" db="EMBL/GenBank/DDBJ databases">
        <authorList>
            <person name="Lanie J.A."/>
            <person name="Ng W.-L."/>
            <person name="Kazmierczak K.M."/>
            <person name="Andrzejewski T.M."/>
            <person name="Davidsen T.M."/>
            <person name="Wayne K.J."/>
            <person name="Tettelin H."/>
            <person name="Glass J.I."/>
            <person name="Rusch D."/>
            <person name="Podicherti R."/>
            <person name="Tsui H.-C.T."/>
            <person name="Winkler M.E."/>
        </authorList>
    </citation>
    <scope>NUCLEOTIDE SEQUENCE</scope>
</reference>
<name>A0A382RWQ2_9ZZZZ</name>
<dbReference type="NCBIfam" id="TIGR01807">
    <property type="entry name" value="CM_P2"/>
    <property type="match status" value="1"/>
</dbReference>
<dbReference type="Gene3D" id="1.20.59.10">
    <property type="entry name" value="Chorismate mutase"/>
    <property type="match status" value="1"/>
</dbReference>
<dbReference type="GO" id="GO:0005737">
    <property type="term" value="C:cytoplasm"/>
    <property type="evidence" value="ECO:0007669"/>
    <property type="project" value="InterPro"/>
</dbReference>
<dbReference type="InterPro" id="IPR036979">
    <property type="entry name" value="CM_dom_sf"/>
</dbReference>
<feature type="non-terminal residue" evidence="2">
    <location>
        <position position="72"/>
    </location>
</feature>
<organism evidence="2">
    <name type="scientific">marine metagenome</name>
    <dbReference type="NCBI Taxonomy" id="408172"/>
    <lineage>
        <taxon>unclassified sequences</taxon>
        <taxon>metagenomes</taxon>
        <taxon>ecological metagenomes</taxon>
    </lineage>
</organism>
<evidence type="ECO:0000313" key="2">
    <source>
        <dbReference type="EMBL" id="SVD02073.1"/>
    </source>
</evidence>
<dbReference type="SUPFAM" id="SSF48600">
    <property type="entry name" value="Chorismate mutase II"/>
    <property type="match status" value="1"/>
</dbReference>
<dbReference type="InterPro" id="IPR002701">
    <property type="entry name" value="CM_II_prokaryot"/>
</dbReference>
<protein>
    <recommendedName>
        <fullName evidence="1">Chorismate mutase domain-containing protein</fullName>
    </recommendedName>
</protein>
<sequence length="72" mass="8255">MKEKTLKNLRSEIDALDNKIQLLIASRADLAAQVAKVKKESNTQSAFYRPEREAQVLSRVIERNQSLLKDKD</sequence>